<dbReference type="GO" id="GO:0008962">
    <property type="term" value="F:phosphatidylglycerophosphatase activity"/>
    <property type="evidence" value="ECO:0007669"/>
    <property type="project" value="InterPro"/>
</dbReference>
<dbReference type="PANTHER" id="PTHR19288:SF25">
    <property type="entry name" value="PHOSPHATIDYLGLYCEROPHOSPHATASE GEP4, MITOCHONDRIAL"/>
    <property type="match status" value="1"/>
</dbReference>
<dbReference type="NCBIfam" id="TIGR01662">
    <property type="entry name" value="HAD-SF-IIIA"/>
    <property type="match status" value="1"/>
</dbReference>
<evidence type="ECO:0000313" key="2">
    <source>
        <dbReference type="Proteomes" id="UP000243524"/>
    </source>
</evidence>
<dbReference type="AlphaFoldDB" id="A0A2I0QXJ9"/>
<keyword evidence="2" id="KW-1185">Reference proteome</keyword>
<organism evidence="1 2">
    <name type="scientific">Halalkalibacillus sediminis</name>
    <dbReference type="NCBI Taxonomy" id="2018042"/>
    <lineage>
        <taxon>Bacteria</taxon>
        <taxon>Bacillati</taxon>
        <taxon>Bacillota</taxon>
        <taxon>Bacilli</taxon>
        <taxon>Bacillales</taxon>
        <taxon>Bacillaceae</taxon>
        <taxon>Halalkalibacillus</taxon>
    </lineage>
</organism>
<gene>
    <name evidence="1" type="ORF">CEY16_04740</name>
</gene>
<dbReference type="EMBL" id="PJNH01000001">
    <property type="protein sequence ID" value="PKR79063.1"/>
    <property type="molecule type" value="Genomic_DNA"/>
</dbReference>
<dbReference type="InterPro" id="IPR006549">
    <property type="entry name" value="HAD-SF_hydro_IIIA"/>
</dbReference>
<dbReference type="RefSeq" id="WP_101330807.1">
    <property type="nucleotide sequence ID" value="NZ_PJNH01000001.1"/>
</dbReference>
<dbReference type="Pfam" id="PF13242">
    <property type="entry name" value="Hydrolase_like"/>
    <property type="match status" value="1"/>
</dbReference>
<evidence type="ECO:0000313" key="1">
    <source>
        <dbReference type="EMBL" id="PKR79063.1"/>
    </source>
</evidence>
<dbReference type="PANTHER" id="PTHR19288">
    <property type="entry name" value="4-NITROPHENYLPHOSPHATASE-RELATED"/>
    <property type="match status" value="1"/>
</dbReference>
<dbReference type="Pfam" id="PF08282">
    <property type="entry name" value="Hydrolase_3"/>
    <property type="match status" value="1"/>
</dbReference>
<sequence length="171" mass="19746">MLNNFLPNDHVQTVFEITPEFLHEKGIKGVITDLDNTLVAWDQAEATPEIIEWFKHLKSSGIEVTIMSNNSEKRVSFFSEPLDIPFIYKARKPKRAAFKRAKKAMELPEEQIVVVGDQLLTDVFGGNRANLFTVLVVPIVETDGFFTRFNRLIEKRLLDYFKSKGKLNWEE</sequence>
<dbReference type="CDD" id="cd16416">
    <property type="entry name" value="HAD_BsYqeG-like"/>
    <property type="match status" value="1"/>
</dbReference>
<dbReference type="OrthoDB" id="9787572at2"/>
<proteinExistence type="predicted"/>
<dbReference type="GO" id="GO:0005737">
    <property type="term" value="C:cytoplasm"/>
    <property type="evidence" value="ECO:0007669"/>
    <property type="project" value="TreeGrafter"/>
</dbReference>
<dbReference type="SUPFAM" id="SSF56784">
    <property type="entry name" value="HAD-like"/>
    <property type="match status" value="1"/>
</dbReference>
<dbReference type="InterPro" id="IPR006439">
    <property type="entry name" value="HAD-SF_hydro_IA"/>
</dbReference>
<protein>
    <submittedName>
        <fullName evidence="1">YqeG family HAD IIIA-type phosphatase</fullName>
    </submittedName>
</protein>
<dbReference type="Proteomes" id="UP000243524">
    <property type="component" value="Unassembled WGS sequence"/>
</dbReference>
<dbReference type="InterPro" id="IPR010021">
    <property type="entry name" value="PGPP1/Gep4"/>
</dbReference>
<dbReference type="NCBIfam" id="TIGR01549">
    <property type="entry name" value="HAD-SF-IA-v1"/>
    <property type="match status" value="1"/>
</dbReference>
<reference evidence="1 2" key="1">
    <citation type="submission" date="2017-06" db="EMBL/GenBank/DDBJ databases">
        <title>the draft geome sequence of Illustriluteabacillus marina B3227.</title>
        <authorList>
            <person name="He R.-H."/>
            <person name="Du Z.-J."/>
        </authorList>
    </citation>
    <scope>NUCLEOTIDE SEQUENCE [LARGE SCALE GENOMIC DNA]</scope>
    <source>
        <strain evidence="1 2">B3227</strain>
    </source>
</reference>
<dbReference type="InterPro" id="IPR023214">
    <property type="entry name" value="HAD_sf"/>
</dbReference>
<dbReference type="Gene3D" id="3.40.50.1000">
    <property type="entry name" value="HAD superfamily/HAD-like"/>
    <property type="match status" value="1"/>
</dbReference>
<dbReference type="InterPro" id="IPR036412">
    <property type="entry name" value="HAD-like_sf"/>
</dbReference>
<comment type="caution">
    <text evidence="1">The sequence shown here is derived from an EMBL/GenBank/DDBJ whole genome shotgun (WGS) entry which is preliminary data.</text>
</comment>
<dbReference type="NCBIfam" id="TIGR01668">
    <property type="entry name" value="YqeG_hyp_ppase"/>
    <property type="match status" value="1"/>
</dbReference>
<dbReference type="FunFam" id="3.40.50.1000:FF:000067">
    <property type="entry name" value="HAD phosphatase, family IIIA"/>
    <property type="match status" value="1"/>
</dbReference>
<name>A0A2I0QXJ9_9BACI</name>
<accession>A0A2I0QXJ9</accession>